<accession>A0A6N4R4Z7</accession>
<dbReference type="PANTHER" id="PTHR33121:SF23">
    <property type="entry name" value="CYCLIC DI-GMP PHOSPHODIESTERASE PDEB"/>
    <property type="match status" value="1"/>
</dbReference>
<protein>
    <submittedName>
        <fullName evidence="4">EAL domain-containing protein</fullName>
    </submittedName>
</protein>
<dbReference type="SUPFAM" id="SSF141868">
    <property type="entry name" value="EAL domain-like"/>
    <property type="match status" value="1"/>
</dbReference>
<evidence type="ECO:0000313" key="5">
    <source>
        <dbReference type="Proteomes" id="UP000320948"/>
    </source>
</evidence>
<dbReference type="AlphaFoldDB" id="A0A6N4R4Z7"/>
<evidence type="ECO:0000259" key="3">
    <source>
        <dbReference type="PROSITE" id="PS50883"/>
    </source>
</evidence>
<reference evidence="4 5" key="1">
    <citation type="journal article" date="2017" name="Nat. Commun.">
        <title>In situ click chemistry generation of cyclooxygenase-2 inhibitors.</title>
        <authorList>
            <person name="Bhardwaj A."/>
            <person name="Kaur J."/>
            <person name="Wuest M."/>
            <person name="Wuest F."/>
        </authorList>
    </citation>
    <scope>NUCLEOTIDE SEQUENCE [LARGE SCALE GENOMIC DNA]</scope>
    <source>
        <strain evidence="4">S2_018_000_R2_106</strain>
    </source>
</reference>
<proteinExistence type="predicted"/>
<sequence>MALAFPPGLFDRIAGISTVRWLLLLAVWGIAVFLWGTFGAWTDKRGQDAERLLVQPYASRVATWLTQQADILDSLHSDARLAEGIQLPAGVESLPVQRVLYEFAYLNRIADVYALDLLQGKSGRTAGAVSLPPHILKRFDSLSDRADVMLMGIGLDNAKMLILRRINAPLPQRLYAAVPLNLGMLATAVPKPPVTFQERTAHLIFAHTDGWARWDMASPALELATDADNIMQSGGILQISNGSRQITYMPLDGLPGVALEVEGPRAITSTALLPRLMVLIWAIAMSLMILWHEPRFRTLVGKATAPVKPLMSAVPPLAARLKGLGTLLPVDMIAKAWQDARGLTPLVDGPGELDARAFRTSPRRALSSSPARKKSLSAPTLVEPAAGSGKALPKIERRTRSRGSRLQANDARPHATNAKPVWVPPADKAKPKPDEAAKKDPSQPEIDEDNLLEVIKDCLRQKRIKLLYQPMYRASDNMPVIHEVFARLVRRDGTLLSPGEFLPVVLKNRLSLELDIAVLRKVVYEHFSQGREPMTSLAVNISSNSLDGIAYLQEMTSQGPRVLRRMGFEVSSQEMIRDPKALKLLKDLQKHGGNIAVDYFGGGEAMLDASKSLGFNYVKLDATRFVDTDEGKKHVIKLCQYANSIGLPIILEKISHRDVEEFGRRAGAHYLQGFALKSPQEMLTLTQLQT</sequence>
<keyword evidence="2" id="KW-0812">Transmembrane</keyword>
<dbReference type="Pfam" id="PF00563">
    <property type="entry name" value="EAL"/>
    <property type="match status" value="1"/>
</dbReference>
<dbReference type="Proteomes" id="UP000320948">
    <property type="component" value="Unassembled WGS sequence"/>
</dbReference>
<name>A0A6N4R4Z7_BLAVI</name>
<dbReference type="CDD" id="cd01948">
    <property type="entry name" value="EAL"/>
    <property type="match status" value="1"/>
</dbReference>
<dbReference type="Gene3D" id="3.20.20.450">
    <property type="entry name" value="EAL domain"/>
    <property type="match status" value="1"/>
</dbReference>
<keyword evidence="2" id="KW-0472">Membrane</keyword>
<evidence type="ECO:0000313" key="4">
    <source>
        <dbReference type="EMBL" id="TKW61823.1"/>
    </source>
</evidence>
<dbReference type="SMART" id="SM00052">
    <property type="entry name" value="EAL"/>
    <property type="match status" value="1"/>
</dbReference>
<feature type="transmembrane region" description="Helical" evidence="2">
    <location>
        <begin position="20"/>
        <end position="41"/>
    </location>
</feature>
<dbReference type="PANTHER" id="PTHR33121">
    <property type="entry name" value="CYCLIC DI-GMP PHOSPHODIESTERASE PDEF"/>
    <property type="match status" value="1"/>
</dbReference>
<evidence type="ECO:0000256" key="2">
    <source>
        <dbReference type="SAM" id="Phobius"/>
    </source>
</evidence>
<comment type="caution">
    <text evidence="4">The sequence shown here is derived from an EMBL/GenBank/DDBJ whole genome shotgun (WGS) entry which is preliminary data.</text>
</comment>
<feature type="compositionally biased region" description="Basic and acidic residues" evidence="1">
    <location>
        <begin position="427"/>
        <end position="442"/>
    </location>
</feature>
<gene>
    <name evidence="4" type="ORF">DI628_04175</name>
</gene>
<dbReference type="EMBL" id="VAFM01000001">
    <property type="protein sequence ID" value="TKW61823.1"/>
    <property type="molecule type" value="Genomic_DNA"/>
</dbReference>
<dbReference type="InterPro" id="IPR035919">
    <property type="entry name" value="EAL_sf"/>
</dbReference>
<evidence type="ECO:0000256" key="1">
    <source>
        <dbReference type="SAM" id="MobiDB-lite"/>
    </source>
</evidence>
<feature type="region of interest" description="Disordered" evidence="1">
    <location>
        <begin position="360"/>
        <end position="447"/>
    </location>
</feature>
<dbReference type="GO" id="GO:0071111">
    <property type="term" value="F:cyclic-guanylate-specific phosphodiesterase activity"/>
    <property type="evidence" value="ECO:0007669"/>
    <property type="project" value="InterPro"/>
</dbReference>
<dbReference type="PROSITE" id="PS50883">
    <property type="entry name" value="EAL"/>
    <property type="match status" value="1"/>
</dbReference>
<organism evidence="4 5">
    <name type="scientific">Blastochloris viridis</name>
    <name type="common">Rhodopseudomonas viridis</name>
    <dbReference type="NCBI Taxonomy" id="1079"/>
    <lineage>
        <taxon>Bacteria</taxon>
        <taxon>Pseudomonadati</taxon>
        <taxon>Pseudomonadota</taxon>
        <taxon>Alphaproteobacteria</taxon>
        <taxon>Hyphomicrobiales</taxon>
        <taxon>Blastochloridaceae</taxon>
        <taxon>Blastochloris</taxon>
    </lineage>
</organism>
<feature type="domain" description="EAL" evidence="3">
    <location>
        <begin position="448"/>
        <end position="690"/>
    </location>
</feature>
<feature type="transmembrane region" description="Helical" evidence="2">
    <location>
        <begin position="272"/>
        <end position="291"/>
    </location>
</feature>
<dbReference type="InterPro" id="IPR050706">
    <property type="entry name" value="Cyclic-di-GMP_PDE-like"/>
</dbReference>
<dbReference type="InterPro" id="IPR001633">
    <property type="entry name" value="EAL_dom"/>
</dbReference>
<keyword evidence="2" id="KW-1133">Transmembrane helix</keyword>